<dbReference type="InterPro" id="IPR017853">
    <property type="entry name" value="GH"/>
</dbReference>
<keyword evidence="1" id="KW-0812">Transmembrane</keyword>
<evidence type="ECO:0000313" key="4">
    <source>
        <dbReference type="Proteomes" id="UP000178121"/>
    </source>
</evidence>
<dbReference type="AlphaFoldDB" id="A0A1G2M913"/>
<evidence type="ECO:0000313" key="3">
    <source>
        <dbReference type="EMBL" id="OHA20338.1"/>
    </source>
</evidence>
<reference evidence="3 4" key="1">
    <citation type="journal article" date="2016" name="Nat. Commun.">
        <title>Thousands of microbial genomes shed light on interconnected biogeochemical processes in an aquifer system.</title>
        <authorList>
            <person name="Anantharaman K."/>
            <person name="Brown C.T."/>
            <person name="Hug L.A."/>
            <person name="Sharon I."/>
            <person name="Castelle C.J."/>
            <person name="Probst A.J."/>
            <person name="Thomas B.C."/>
            <person name="Singh A."/>
            <person name="Wilkins M.J."/>
            <person name="Karaoz U."/>
            <person name="Brodie E.L."/>
            <person name="Williams K.H."/>
            <person name="Hubbard S.S."/>
            <person name="Banfield J.F."/>
        </authorList>
    </citation>
    <scope>NUCLEOTIDE SEQUENCE [LARGE SCALE GENOMIC DNA]</scope>
</reference>
<dbReference type="Pfam" id="PF13200">
    <property type="entry name" value="DUF4015"/>
    <property type="match status" value="2"/>
</dbReference>
<organism evidence="3 4">
    <name type="scientific">Candidatus Taylorbacteria bacterium RIFCSPHIGHO2_01_FULL_51_15</name>
    <dbReference type="NCBI Taxonomy" id="1802304"/>
    <lineage>
        <taxon>Bacteria</taxon>
        <taxon>Candidatus Tayloriibacteriota</taxon>
    </lineage>
</organism>
<dbReference type="Proteomes" id="UP000178121">
    <property type="component" value="Unassembled WGS sequence"/>
</dbReference>
<dbReference type="EMBL" id="MHRI01000030">
    <property type="protein sequence ID" value="OHA20338.1"/>
    <property type="molecule type" value="Genomic_DNA"/>
</dbReference>
<accession>A0A1G2M913</accession>
<evidence type="ECO:0000256" key="1">
    <source>
        <dbReference type="SAM" id="Phobius"/>
    </source>
</evidence>
<comment type="caution">
    <text evidence="3">The sequence shown here is derived from an EMBL/GenBank/DDBJ whole genome shotgun (WGS) entry which is preliminary data.</text>
</comment>
<keyword evidence="1" id="KW-0472">Membrane</keyword>
<dbReference type="InterPro" id="IPR025275">
    <property type="entry name" value="DUF4015"/>
</dbReference>
<proteinExistence type="predicted"/>
<keyword evidence="1" id="KW-1133">Transmembrane helix</keyword>
<feature type="domain" description="DUF4015" evidence="2">
    <location>
        <begin position="375"/>
        <end position="420"/>
    </location>
</feature>
<evidence type="ECO:0000259" key="2">
    <source>
        <dbReference type="Pfam" id="PF13200"/>
    </source>
</evidence>
<gene>
    <name evidence="3" type="ORF">A2849_01010</name>
</gene>
<dbReference type="SUPFAM" id="SSF51445">
    <property type="entry name" value="(Trans)glycosidases"/>
    <property type="match status" value="1"/>
</dbReference>
<name>A0A1G2M913_9BACT</name>
<feature type="domain" description="DUF4015" evidence="2">
    <location>
        <begin position="77"/>
        <end position="338"/>
    </location>
</feature>
<protein>
    <recommendedName>
        <fullName evidence="2">DUF4015 domain-containing protein</fullName>
    </recommendedName>
</protein>
<feature type="transmembrane region" description="Helical" evidence="1">
    <location>
        <begin position="21"/>
        <end position="41"/>
    </location>
</feature>
<dbReference type="Gene3D" id="3.20.20.80">
    <property type="entry name" value="Glycosidases"/>
    <property type="match status" value="1"/>
</dbReference>
<sequence>MPAFPRRRKTPYIGVFRKTPFLCAIIAIFSVGLYFGLPLVLKKSYQPLLPAAAGEAVLEAAMTPAVIHLKTPMPQKAIYMTSCVVGTPSFRHDLVSLVEETEINSLVIDIKDYSGMLSFTPKGEALKEFISTRCMAPDMQEFIQTLHEKGIYVIGRITVFQDPFLAKRRPDLAVKKASNGTTWQDYKGISFTDPGAEEVWKHIVDISKEAYAIGFDELNFDYIRFPSDGPMSDIAFPWSESRKKADVLEDFFAYLSKELRPMGIVLSADLFGMTTTNTDDLNIGQVLERAAPHFDYIAPMVYPSHYPPRFNGWANPNEYPYDVVKFSMGSAVKRFLATSTPVALRGVEPIASTTLPQSSVAGQAPLLYPKESWNPEKLRPWLQDFDYGGNYDIAEVKAQITAVYDAGLTSWMLWAPSNRYTKGALEGEQVLTD</sequence>